<sequence length="97" mass="11220">MDSHFWDIYRDIRSLIQKPDEAVYILYTSIGAITVRKFVYRAEAGYVFLQGIDESGRDRIVGFSEQQLSTFAFEVRMKSADKSGQIRFNQNLAENLS</sequence>
<comment type="caution">
    <text evidence="1">The sequence shown here is derived from an EMBL/GenBank/DDBJ whole genome shotgun (WGS) entry which is preliminary data.</text>
</comment>
<dbReference type="Proteomes" id="UP000292958">
    <property type="component" value="Unassembled WGS sequence"/>
</dbReference>
<evidence type="ECO:0000313" key="1">
    <source>
        <dbReference type="EMBL" id="RZU35521.1"/>
    </source>
</evidence>
<dbReference type="AlphaFoldDB" id="A0A4Q7YGA9"/>
<accession>A0A4Q7YGA9</accession>
<proteinExistence type="predicted"/>
<gene>
    <name evidence="1" type="ORF">BDD14_5582</name>
</gene>
<dbReference type="RefSeq" id="WP_130423823.1">
    <property type="nucleotide sequence ID" value="NZ_SHKW01000002.1"/>
</dbReference>
<organism evidence="1 2">
    <name type="scientific">Edaphobacter modestus</name>
    <dbReference type="NCBI Taxonomy" id="388466"/>
    <lineage>
        <taxon>Bacteria</taxon>
        <taxon>Pseudomonadati</taxon>
        <taxon>Acidobacteriota</taxon>
        <taxon>Terriglobia</taxon>
        <taxon>Terriglobales</taxon>
        <taxon>Acidobacteriaceae</taxon>
        <taxon>Edaphobacter</taxon>
    </lineage>
</organism>
<name>A0A4Q7YGA9_9BACT</name>
<keyword evidence="2" id="KW-1185">Reference proteome</keyword>
<dbReference type="OrthoDB" id="9841339at2"/>
<reference evidence="1 2" key="1">
    <citation type="submission" date="2019-02" db="EMBL/GenBank/DDBJ databases">
        <title>Genomic Encyclopedia of Archaeal and Bacterial Type Strains, Phase II (KMG-II): from individual species to whole genera.</title>
        <authorList>
            <person name="Goeker M."/>
        </authorList>
    </citation>
    <scope>NUCLEOTIDE SEQUENCE [LARGE SCALE GENOMIC DNA]</scope>
    <source>
        <strain evidence="1 2">DSM 18101</strain>
    </source>
</reference>
<protein>
    <submittedName>
        <fullName evidence="1">Uncharacterized protein</fullName>
    </submittedName>
</protein>
<dbReference type="EMBL" id="SHKW01000002">
    <property type="protein sequence ID" value="RZU35521.1"/>
    <property type="molecule type" value="Genomic_DNA"/>
</dbReference>
<evidence type="ECO:0000313" key="2">
    <source>
        <dbReference type="Proteomes" id="UP000292958"/>
    </source>
</evidence>